<keyword evidence="3" id="KW-1185">Reference proteome</keyword>
<dbReference type="AlphaFoldDB" id="A0A428SF56"/>
<evidence type="ECO:0000256" key="1">
    <source>
        <dbReference type="SAM" id="SignalP"/>
    </source>
</evidence>
<feature type="chain" id="PRO_5019287673" evidence="1">
    <location>
        <begin position="22"/>
        <end position="265"/>
    </location>
</feature>
<keyword evidence="1" id="KW-0732">Signal</keyword>
<name>A0A428SF56_9HYPO</name>
<comment type="caution">
    <text evidence="2">The sequence shown here is derived from an EMBL/GenBank/DDBJ whole genome shotgun (WGS) entry which is preliminary data.</text>
</comment>
<gene>
    <name evidence="2" type="ORF">CEP51_001725</name>
</gene>
<dbReference type="Proteomes" id="UP000287972">
    <property type="component" value="Unassembled WGS sequence"/>
</dbReference>
<accession>A0A428SF56</accession>
<evidence type="ECO:0000313" key="2">
    <source>
        <dbReference type="EMBL" id="RSL88406.1"/>
    </source>
</evidence>
<protein>
    <submittedName>
        <fullName evidence="2">Uncharacterized protein</fullName>
    </submittedName>
</protein>
<evidence type="ECO:0000313" key="3">
    <source>
        <dbReference type="Proteomes" id="UP000287972"/>
    </source>
</evidence>
<proteinExistence type="predicted"/>
<dbReference type="EMBL" id="NKCL01000023">
    <property type="protein sequence ID" value="RSL88406.1"/>
    <property type="molecule type" value="Genomic_DNA"/>
</dbReference>
<reference evidence="2 3" key="1">
    <citation type="submission" date="2017-06" db="EMBL/GenBank/DDBJ databases">
        <title>Comparative genomic analysis of Ambrosia Fusariam Clade fungi.</title>
        <authorList>
            <person name="Stajich J.E."/>
            <person name="Carrillo J."/>
            <person name="Kijimoto T."/>
            <person name="Eskalen A."/>
            <person name="O'Donnell K."/>
            <person name="Kasson M."/>
        </authorList>
    </citation>
    <scope>NUCLEOTIDE SEQUENCE [LARGE SCALE GENOMIC DNA]</scope>
    <source>
        <strain evidence="2 3">NRRL62606</strain>
    </source>
</reference>
<feature type="signal peptide" evidence="1">
    <location>
        <begin position="1"/>
        <end position="21"/>
    </location>
</feature>
<sequence>MMFLRAALGSLLALLATMVIANDPIPESAFENGGHEAAIAAAPMYHFGRSWDRAPCYPEAAEIDGSQVEGHHSDECIGTQNEGCADPGPWNGVNSPGNGFPVYYTVRKCGDNEWRVAYSIYFKEDSGHMNDWENSIVIWNGDGNGGWIRGGTLLGFHGGWDYFAWGDIQNTVNNDGDLLDQGAQDRNHAKLYQGFFYHATFQTRKTSLNTCANTHDEFRSWDWYFLPDSSWLYDGDLIKDEWDWGSADTNPSSLRNDARWICSRG</sequence>
<organism evidence="2 3">
    <name type="scientific">Fusarium floridanum</name>
    <dbReference type="NCBI Taxonomy" id="1325733"/>
    <lineage>
        <taxon>Eukaryota</taxon>
        <taxon>Fungi</taxon>
        <taxon>Dikarya</taxon>
        <taxon>Ascomycota</taxon>
        <taxon>Pezizomycotina</taxon>
        <taxon>Sordariomycetes</taxon>
        <taxon>Hypocreomycetidae</taxon>
        <taxon>Hypocreales</taxon>
        <taxon>Nectriaceae</taxon>
        <taxon>Fusarium</taxon>
        <taxon>Fusarium solani species complex</taxon>
    </lineage>
</organism>